<proteinExistence type="predicted"/>
<dbReference type="Proteomes" id="UP001204615">
    <property type="component" value="Unassembled WGS sequence"/>
</dbReference>
<protein>
    <submittedName>
        <fullName evidence="1">Uncharacterized protein</fullName>
    </submittedName>
</protein>
<keyword evidence="2" id="KW-1185">Reference proteome</keyword>
<evidence type="ECO:0000313" key="1">
    <source>
        <dbReference type="EMBL" id="MCP1376022.1"/>
    </source>
</evidence>
<organism evidence="1 2">
    <name type="scientific">Dyella lutea</name>
    <dbReference type="NCBI Taxonomy" id="2950441"/>
    <lineage>
        <taxon>Bacteria</taxon>
        <taxon>Pseudomonadati</taxon>
        <taxon>Pseudomonadota</taxon>
        <taxon>Gammaproteobacteria</taxon>
        <taxon>Lysobacterales</taxon>
        <taxon>Rhodanobacteraceae</taxon>
        <taxon>Dyella</taxon>
    </lineage>
</organism>
<accession>A0ABT1FIL0</accession>
<comment type="caution">
    <text evidence="1">The sequence shown here is derived from an EMBL/GenBank/DDBJ whole genome shotgun (WGS) entry which is preliminary data.</text>
</comment>
<gene>
    <name evidence="1" type="ORF">NC595_18390</name>
</gene>
<dbReference type="EMBL" id="JAMZEK010000004">
    <property type="protein sequence ID" value="MCP1376022.1"/>
    <property type="molecule type" value="Genomic_DNA"/>
</dbReference>
<dbReference type="RefSeq" id="WP_253568814.1">
    <property type="nucleotide sequence ID" value="NZ_JAMZEK010000004.1"/>
</dbReference>
<sequence length="221" mass="24429">MHVGKLMARLNAKTVRFDTGSGGTIELTPQDIAGALAFVPDGLGRELLCRTWWPDGAALTERQLRDRLLSMIREEWARRESAMLDGMLAVAMGGSRGREKYATAHANRWPAMMRIESGLPMADDRYFRLRDAVIDEACGRHLCPGCSGRGSVIGGDGVHRHCTTCNGDASAKVSERQRAEACGISQATFRQCGWDRVYTWAIDRCAAAYQEAYDAMREAVR</sequence>
<name>A0ABT1FIL0_9GAMM</name>
<reference evidence="1 2" key="1">
    <citation type="submission" date="2022-06" db="EMBL/GenBank/DDBJ databases">
        <title>Dyella sp. Sa strain:Sa Genome sequencing.</title>
        <authorList>
            <person name="Park S."/>
        </authorList>
    </citation>
    <scope>NUCLEOTIDE SEQUENCE [LARGE SCALE GENOMIC DNA]</scope>
    <source>
        <strain evidence="1 2">Sa</strain>
    </source>
</reference>
<evidence type="ECO:0000313" key="2">
    <source>
        <dbReference type="Proteomes" id="UP001204615"/>
    </source>
</evidence>